<dbReference type="GO" id="GO:0008270">
    <property type="term" value="F:zinc ion binding"/>
    <property type="evidence" value="ECO:0007669"/>
    <property type="project" value="UniProtKB-KW"/>
</dbReference>
<evidence type="ECO:0000256" key="2">
    <source>
        <dbReference type="ARBA" id="ARBA00022737"/>
    </source>
</evidence>
<evidence type="ECO:0000256" key="1">
    <source>
        <dbReference type="ARBA" id="ARBA00022723"/>
    </source>
</evidence>
<dbReference type="CDD" id="cd10747">
    <property type="entry name" value="DnaJ_C"/>
    <property type="match status" value="1"/>
</dbReference>
<dbReference type="GO" id="GO:0042026">
    <property type="term" value="P:protein refolding"/>
    <property type="evidence" value="ECO:0007669"/>
    <property type="project" value="TreeGrafter"/>
</dbReference>
<feature type="domain" description="J" evidence="6">
    <location>
        <begin position="5"/>
        <end position="69"/>
    </location>
</feature>
<dbReference type="GO" id="GO:0051082">
    <property type="term" value="F:unfolded protein binding"/>
    <property type="evidence" value="ECO:0007669"/>
    <property type="project" value="InterPro"/>
</dbReference>
<dbReference type="PANTHER" id="PTHR43096:SF52">
    <property type="entry name" value="DNAJ HOMOLOG 1, MITOCHONDRIAL-RELATED"/>
    <property type="match status" value="1"/>
</dbReference>
<dbReference type="PROSITE" id="PS50076">
    <property type="entry name" value="DNAJ_2"/>
    <property type="match status" value="1"/>
</dbReference>
<evidence type="ECO:0000256" key="4">
    <source>
        <dbReference type="ARBA" id="ARBA00022833"/>
    </source>
</evidence>
<keyword evidence="2" id="KW-0677">Repeat</keyword>
<dbReference type="SMART" id="SM00271">
    <property type="entry name" value="DnaJ"/>
    <property type="match status" value="1"/>
</dbReference>
<name>A0A0G0K4U1_9BACT</name>
<keyword evidence="1" id="KW-0479">Metal-binding</keyword>
<keyword evidence="3" id="KW-0863">Zinc-finger</keyword>
<dbReference type="InterPro" id="IPR001623">
    <property type="entry name" value="DnaJ_domain"/>
</dbReference>
<evidence type="ECO:0000256" key="5">
    <source>
        <dbReference type="ARBA" id="ARBA00023186"/>
    </source>
</evidence>
<keyword evidence="4" id="KW-0862">Zinc</keyword>
<proteinExistence type="predicted"/>
<dbReference type="Pfam" id="PF00226">
    <property type="entry name" value="DnaJ"/>
    <property type="match status" value="1"/>
</dbReference>
<dbReference type="PATRIC" id="fig|1618569.3.peg.626"/>
<protein>
    <submittedName>
        <fullName evidence="7">Chaperone protein DnaJ-like protein</fullName>
    </submittedName>
</protein>
<dbReference type="PANTHER" id="PTHR43096">
    <property type="entry name" value="DNAJ HOMOLOG 1, MITOCHONDRIAL-RELATED"/>
    <property type="match status" value="1"/>
</dbReference>
<dbReference type="PROSITE" id="PS00636">
    <property type="entry name" value="DNAJ_1"/>
    <property type="match status" value="1"/>
</dbReference>
<gene>
    <name evidence="7" type="ORF">US96_C0027G0002</name>
</gene>
<keyword evidence="5" id="KW-0143">Chaperone</keyword>
<dbReference type="EMBL" id="LBUZ01000027">
    <property type="protein sequence ID" value="KKQ74733.1"/>
    <property type="molecule type" value="Genomic_DNA"/>
</dbReference>
<dbReference type="Gene3D" id="2.60.260.20">
    <property type="entry name" value="Urease metallochaperone UreE, N-terminal domain"/>
    <property type="match status" value="2"/>
</dbReference>
<dbReference type="Pfam" id="PF01556">
    <property type="entry name" value="DnaJ_C"/>
    <property type="match status" value="1"/>
</dbReference>
<evidence type="ECO:0000256" key="3">
    <source>
        <dbReference type="ARBA" id="ARBA00022771"/>
    </source>
</evidence>
<evidence type="ECO:0000313" key="7">
    <source>
        <dbReference type="EMBL" id="KKQ74733.1"/>
    </source>
</evidence>
<dbReference type="InterPro" id="IPR008971">
    <property type="entry name" value="HSP40/DnaJ_pept-bd"/>
</dbReference>
<dbReference type="AlphaFoldDB" id="A0A0G0K4U1"/>
<dbReference type="Gene3D" id="1.10.287.110">
    <property type="entry name" value="DnaJ domain"/>
    <property type="match status" value="1"/>
</dbReference>
<dbReference type="PRINTS" id="PR00625">
    <property type="entry name" value="JDOMAIN"/>
</dbReference>
<sequence>MADKDYYQVLGVTKGASDAEIKKAYRKLALEYHPDRNKDKQAHEKFKEINKAYEVLSDPQKKQAYDQFGHAAFEQGAGPFGQGFGGAQSGRYGPFTYTYTTSGNMGGFDFGGFSDPFEIFEQFFGGANPFGRAQRRPVYSIEIDFMEAVKGVTKRISIEGKNQTVKIPAGVDNGSRVRFGNYDVLIEVLPHSQFRREGYDIVTDEEITFPQAALGTEINVETIEGNVKLRIPAGTQPNTVIRLSKKGVSHVRGSGRGDHYVRIKVTVPKNLSGKQKDLLREFGDTPLKKGWF</sequence>
<dbReference type="GO" id="GO:0005737">
    <property type="term" value="C:cytoplasm"/>
    <property type="evidence" value="ECO:0007669"/>
    <property type="project" value="TreeGrafter"/>
</dbReference>
<dbReference type="InterPro" id="IPR018253">
    <property type="entry name" value="DnaJ_domain_CS"/>
</dbReference>
<organism evidence="7 8">
    <name type="scientific">Candidatus Woesebacteria bacterium GW2011_GWB1_38_5b</name>
    <dbReference type="NCBI Taxonomy" id="1618569"/>
    <lineage>
        <taxon>Bacteria</taxon>
        <taxon>Candidatus Woeseibacteriota</taxon>
    </lineage>
</organism>
<dbReference type="SUPFAM" id="SSF46565">
    <property type="entry name" value="Chaperone J-domain"/>
    <property type="match status" value="1"/>
</dbReference>
<dbReference type="InterPro" id="IPR036869">
    <property type="entry name" value="J_dom_sf"/>
</dbReference>
<dbReference type="FunFam" id="2.60.260.20:FF:000005">
    <property type="entry name" value="Chaperone protein dnaJ 1, mitochondrial"/>
    <property type="match status" value="1"/>
</dbReference>
<reference evidence="7 8" key="1">
    <citation type="journal article" date="2015" name="Nature">
        <title>rRNA introns, odd ribosomes, and small enigmatic genomes across a large radiation of phyla.</title>
        <authorList>
            <person name="Brown C.T."/>
            <person name="Hug L.A."/>
            <person name="Thomas B.C."/>
            <person name="Sharon I."/>
            <person name="Castelle C.J."/>
            <person name="Singh A."/>
            <person name="Wilkins M.J."/>
            <person name="Williams K.H."/>
            <person name="Banfield J.F."/>
        </authorList>
    </citation>
    <scope>NUCLEOTIDE SEQUENCE [LARGE SCALE GENOMIC DNA]</scope>
</reference>
<dbReference type="InterPro" id="IPR002939">
    <property type="entry name" value="DnaJ_C"/>
</dbReference>
<dbReference type="CDD" id="cd06257">
    <property type="entry name" value="DnaJ"/>
    <property type="match status" value="1"/>
</dbReference>
<evidence type="ECO:0000313" key="8">
    <source>
        <dbReference type="Proteomes" id="UP000034181"/>
    </source>
</evidence>
<accession>A0A0G0K4U1</accession>
<dbReference type="Proteomes" id="UP000034181">
    <property type="component" value="Unassembled WGS sequence"/>
</dbReference>
<comment type="caution">
    <text evidence="7">The sequence shown here is derived from an EMBL/GenBank/DDBJ whole genome shotgun (WGS) entry which is preliminary data.</text>
</comment>
<dbReference type="SUPFAM" id="SSF49493">
    <property type="entry name" value="HSP40/DnaJ peptide-binding domain"/>
    <property type="match status" value="2"/>
</dbReference>
<evidence type="ECO:0000259" key="6">
    <source>
        <dbReference type="PROSITE" id="PS50076"/>
    </source>
</evidence>